<comment type="caution">
    <text evidence="5">The sequence shown here is derived from an EMBL/GenBank/DDBJ whole genome shotgun (WGS) entry which is preliminary data.</text>
</comment>
<feature type="repeat" description="ANK" evidence="3">
    <location>
        <begin position="233"/>
        <end position="265"/>
    </location>
</feature>
<evidence type="ECO:0000256" key="3">
    <source>
        <dbReference type="PROSITE-ProRule" id="PRU00023"/>
    </source>
</evidence>
<keyword evidence="1" id="KW-0677">Repeat</keyword>
<reference evidence="5" key="1">
    <citation type="journal article" date="2023" name="Mol. Biol. Evol.">
        <title>Third-Generation Sequencing Reveals the Adaptive Role of the Epigenome in Three Deep-Sea Polychaetes.</title>
        <authorList>
            <person name="Perez M."/>
            <person name="Aroh O."/>
            <person name="Sun Y."/>
            <person name="Lan Y."/>
            <person name="Juniper S.K."/>
            <person name="Young C.R."/>
            <person name="Angers B."/>
            <person name="Qian P.Y."/>
        </authorList>
    </citation>
    <scope>NUCLEOTIDE SEQUENCE</scope>
    <source>
        <strain evidence="5">P08H-3</strain>
    </source>
</reference>
<dbReference type="GO" id="GO:0031436">
    <property type="term" value="C:BRCA1-BARD1 complex"/>
    <property type="evidence" value="ECO:0007669"/>
    <property type="project" value="TreeGrafter"/>
</dbReference>
<dbReference type="EMBL" id="JAODUP010000751">
    <property type="protein sequence ID" value="KAK2144494.1"/>
    <property type="molecule type" value="Genomic_DNA"/>
</dbReference>
<dbReference type="Gene3D" id="1.25.40.20">
    <property type="entry name" value="Ankyrin repeat-containing domain"/>
    <property type="match status" value="3"/>
</dbReference>
<dbReference type="InterPro" id="IPR002110">
    <property type="entry name" value="Ankyrin_rpt"/>
</dbReference>
<dbReference type="SUPFAM" id="SSF48403">
    <property type="entry name" value="Ankyrin repeat"/>
    <property type="match status" value="1"/>
</dbReference>
<feature type="repeat" description="ANK" evidence="3">
    <location>
        <begin position="330"/>
        <end position="362"/>
    </location>
</feature>
<dbReference type="PANTHER" id="PTHR24171">
    <property type="entry name" value="ANKYRIN REPEAT DOMAIN-CONTAINING PROTEIN 39-RELATED"/>
    <property type="match status" value="1"/>
</dbReference>
<proteinExistence type="predicted"/>
<gene>
    <name evidence="5" type="ORF">LSH36_751g01053</name>
</gene>
<dbReference type="PRINTS" id="PR01415">
    <property type="entry name" value="ANKYRIN"/>
</dbReference>
<evidence type="ECO:0000313" key="6">
    <source>
        <dbReference type="Proteomes" id="UP001208570"/>
    </source>
</evidence>
<keyword evidence="2 3" id="KW-0040">ANK repeat</keyword>
<evidence type="ECO:0000313" key="5">
    <source>
        <dbReference type="EMBL" id="KAK2144494.1"/>
    </source>
</evidence>
<evidence type="ECO:0000256" key="2">
    <source>
        <dbReference type="ARBA" id="ARBA00023043"/>
    </source>
</evidence>
<accession>A0AAD9J0V0</accession>
<sequence length="395" mass="43724">MASKERRQSTKSKKKCARSDSSTKYPPLDSDKIQRALPRVPSEKQRGGYQFLLPNKLKVKKCTSEPKNARKLSSSEYRPASSDSDENYETLNPELMIQDGAAAVTPGDRQSGKWQDTTLVKAEHLHYLLTKDNLAKVRPYLMSLSGPMQQRVVTEMIGGCTALYLAMKKNAFLLMAYILETCGADANQLCFIPNTMEQMVKSTCLIKAASSGKMEAVEMLVTNGADVNLADEAGWTPLSTACYEGHATIVEYLISSGANIHAITCQNATCLLLAVHSPDILDFLISQGSDVHARDTLGRTALHYAAEWSRLNAVKVLLEHNADVNIQDDIGNTPLHDAVATGNLETVTFLVERGADPYLRNRDKEDAILMAYLERETEKLDYFISLHKKNKSDES</sequence>
<dbReference type="Pfam" id="PF12796">
    <property type="entry name" value="Ank_2"/>
    <property type="match status" value="2"/>
</dbReference>
<evidence type="ECO:0000256" key="4">
    <source>
        <dbReference type="SAM" id="MobiDB-lite"/>
    </source>
</evidence>
<dbReference type="GO" id="GO:0070531">
    <property type="term" value="C:BRCA1-A complex"/>
    <property type="evidence" value="ECO:0007669"/>
    <property type="project" value="TreeGrafter"/>
</dbReference>
<dbReference type="Proteomes" id="UP001208570">
    <property type="component" value="Unassembled WGS sequence"/>
</dbReference>
<feature type="repeat" description="ANK" evidence="3">
    <location>
        <begin position="297"/>
        <end position="329"/>
    </location>
</feature>
<feature type="region of interest" description="Disordered" evidence="4">
    <location>
        <begin position="1"/>
        <end position="49"/>
    </location>
</feature>
<dbReference type="PROSITE" id="PS50297">
    <property type="entry name" value="ANK_REP_REGION"/>
    <property type="match status" value="4"/>
</dbReference>
<organism evidence="5 6">
    <name type="scientific">Paralvinella palmiformis</name>
    <dbReference type="NCBI Taxonomy" id="53620"/>
    <lineage>
        <taxon>Eukaryota</taxon>
        <taxon>Metazoa</taxon>
        <taxon>Spiralia</taxon>
        <taxon>Lophotrochozoa</taxon>
        <taxon>Annelida</taxon>
        <taxon>Polychaeta</taxon>
        <taxon>Sedentaria</taxon>
        <taxon>Canalipalpata</taxon>
        <taxon>Terebellida</taxon>
        <taxon>Terebelliformia</taxon>
        <taxon>Alvinellidae</taxon>
        <taxon>Paralvinella</taxon>
    </lineage>
</organism>
<dbReference type="PROSITE" id="PS50088">
    <property type="entry name" value="ANK_REPEAT"/>
    <property type="match status" value="4"/>
</dbReference>
<dbReference type="AlphaFoldDB" id="A0AAD9J0V0"/>
<keyword evidence="6" id="KW-1185">Reference proteome</keyword>
<evidence type="ECO:0000256" key="1">
    <source>
        <dbReference type="ARBA" id="ARBA00022737"/>
    </source>
</evidence>
<dbReference type="GO" id="GO:0004842">
    <property type="term" value="F:ubiquitin-protein transferase activity"/>
    <property type="evidence" value="ECO:0007669"/>
    <property type="project" value="TreeGrafter"/>
</dbReference>
<feature type="repeat" description="ANK" evidence="3">
    <location>
        <begin position="200"/>
        <end position="232"/>
    </location>
</feature>
<name>A0AAD9J0V0_9ANNE</name>
<dbReference type="SMART" id="SM00248">
    <property type="entry name" value="ANK"/>
    <property type="match status" value="6"/>
</dbReference>
<feature type="region of interest" description="Disordered" evidence="4">
    <location>
        <begin position="62"/>
        <end position="87"/>
    </location>
</feature>
<dbReference type="InterPro" id="IPR036770">
    <property type="entry name" value="Ankyrin_rpt-contain_sf"/>
</dbReference>
<protein>
    <submittedName>
        <fullName evidence="5">Uncharacterized protein</fullName>
    </submittedName>
</protein>
<dbReference type="GO" id="GO:0085020">
    <property type="term" value="P:protein K6-linked ubiquitination"/>
    <property type="evidence" value="ECO:0007669"/>
    <property type="project" value="TreeGrafter"/>
</dbReference>